<keyword evidence="1" id="KW-0677">Repeat</keyword>
<reference evidence="5 6" key="1">
    <citation type="submission" date="2024-08" db="EMBL/GenBank/DDBJ databases">
        <title>Gnathostoma spinigerum genome.</title>
        <authorList>
            <person name="Gonzalez-Bertolin B."/>
            <person name="Monzon S."/>
            <person name="Zaballos A."/>
            <person name="Jimenez P."/>
            <person name="Dekumyoy P."/>
            <person name="Varona S."/>
            <person name="Cuesta I."/>
            <person name="Sumanam S."/>
            <person name="Adisakwattana P."/>
            <person name="Gasser R.B."/>
            <person name="Hernandez-Gonzalez A."/>
            <person name="Young N.D."/>
            <person name="Perteguer M.J."/>
        </authorList>
    </citation>
    <scope>NUCLEOTIDE SEQUENCE [LARGE SCALE GENOMIC DNA]</scope>
    <source>
        <strain evidence="5">AL3</strain>
        <tissue evidence="5">Liver</tissue>
    </source>
</reference>
<dbReference type="Pfam" id="PF01484">
    <property type="entry name" value="Col_cuticle_N"/>
    <property type="match status" value="1"/>
</dbReference>
<evidence type="ECO:0000256" key="2">
    <source>
        <dbReference type="SAM" id="MobiDB-lite"/>
    </source>
</evidence>
<feature type="domain" description="Nematode cuticle collagen N-terminal" evidence="4">
    <location>
        <begin position="19"/>
        <end position="71"/>
    </location>
</feature>
<evidence type="ECO:0000256" key="3">
    <source>
        <dbReference type="SAM" id="Phobius"/>
    </source>
</evidence>
<proteinExistence type="predicted"/>
<accession>A0ABD6EN82</accession>
<dbReference type="Gene3D" id="1.20.5.320">
    <property type="entry name" value="6-Phosphogluconate Dehydrogenase, domain 3"/>
    <property type="match status" value="1"/>
</dbReference>
<feature type="compositionally biased region" description="Polar residues" evidence="2">
    <location>
        <begin position="155"/>
        <end position="175"/>
    </location>
</feature>
<sequence length="186" mass="19892">MAQCANSDQQQKECESLRTVAFVGVALSTIATLVCVVSVPMLYNYMQHMQSVMQSEVDFCKMRSANVWREVTRTQVLSEVRGGVRSKRQAGYGTEGSEDAAVESSSVSQRPQCCGCGVSPPGPPGPPGPDGEDGPDGPQGPPGRDGPDAAETLAPKQSINKLENDSEALSESTESWKCRKRVGKDR</sequence>
<dbReference type="SMART" id="SM01088">
    <property type="entry name" value="Col_cuticle_N"/>
    <property type="match status" value="1"/>
</dbReference>
<feature type="region of interest" description="Disordered" evidence="2">
    <location>
        <begin position="83"/>
        <end position="186"/>
    </location>
</feature>
<comment type="caution">
    <text evidence="5">The sequence shown here is derived from an EMBL/GenBank/DDBJ whole genome shotgun (WGS) entry which is preliminary data.</text>
</comment>
<dbReference type="EMBL" id="JBGFUD010002897">
    <property type="protein sequence ID" value="MFH4978137.1"/>
    <property type="molecule type" value="Genomic_DNA"/>
</dbReference>
<feature type="transmembrane region" description="Helical" evidence="3">
    <location>
        <begin position="20"/>
        <end position="43"/>
    </location>
</feature>
<dbReference type="InterPro" id="IPR002486">
    <property type="entry name" value="Col_cuticle_N"/>
</dbReference>
<feature type="compositionally biased region" description="Pro residues" evidence="2">
    <location>
        <begin position="120"/>
        <end position="129"/>
    </location>
</feature>
<keyword evidence="3" id="KW-0812">Transmembrane</keyword>
<dbReference type="PANTHER" id="PTHR24637">
    <property type="entry name" value="COLLAGEN"/>
    <property type="match status" value="1"/>
</dbReference>
<evidence type="ECO:0000256" key="1">
    <source>
        <dbReference type="ARBA" id="ARBA00022737"/>
    </source>
</evidence>
<evidence type="ECO:0000313" key="6">
    <source>
        <dbReference type="Proteomes" id="UP001608902"/>
    </source>
</evidence>
<keyword evidence="6" id="KW-1185">Reference proteome</keyword>
<dbReference type="Proteomes" id="UP001608902">
    <property type="component" value="Unassembled WGS sequence"/>
</dbReference>
<gene>
    <name evidence="5" type="ORF">AB6A40_004846</name>
</gene>
<keyword evidence="3" id="KW-1133">Transmembrane helix</keyword>
<dbReference type="AlphaFoldDB" id="A0ABD6EN82"/>
<evidence type="ECO:0000259" key="4">
    <source>
        <dbReference type="SMART" id="SM01088"/>
    </source>
</evidence>
<organism evidence="5 6">
    <name type="scientific">Gnathostoma spinigerum</name>
    <dbReference type="NCBI Taxonomy" id="75299"/>
    <lineage>
        <taxon>Eukaryota</taxon>
        <taxon>Metazoa</taxon>
        <taxon>Ecdysozoa</taxon>
        <taxon>Nematoda</taxon>
        <taxon>Chromadorea</taxon>
        <taxon>Rhabditida</taxon>
        <taxon>Spirurina</taxon>
        <taxon>Gnathostomatomorpha</taxon>
        <taxon>Gnathostomatoidea</taxon>
        <taxon>Gnathostomatidae</taxon>
        <taxon>Gnathostoma</taxon>
    </lineage>
</organism>
<protein>
    <recommendedName>
        <fullName evidence="4">Nematode cuticle collagen N-terminal domain-containing protein</fullName>
    </recommendedName>
</protein>
<dbReference type="PANTHER" id="PTHR24637:SF310">
    <property type="entry name" value="NEMATODE CUTICLE COLLAGEN N-TERMINAL DOMAIN-CONTAINING PROTEIN"/>
    <property type="match status" value="1"/>
</dbReference>
<evidence type="ECO:0000313" key="5">
    <source>
        <dbReference type="EMBL" id="MFH4978137.1"/>
    </source>
</evidence>
<keyword evidence="3" id="KW-0472">Membrane</keyword>
<name>A0ABD6EN82_9BILA</name>